<accession>A0A848KCW1</accession>
<proteinExistence type="predicted"/>
<dbReference type="PANTHER" id="PTHR48228">
    <property type="entry name" value="SUCCINYL-COA--D-CITRAMALATE COA-TRANSFERASE"/>
    <property type="match status" value="1"/>
</dbReference>
<sequence length="418" mass="44983">MVTTDRSNPSGAQSTQTTPLAGLQVIELSSFVAAPLGGMTLAQLGAEVIRIDPIGGGPDQHRWPITNDGASLYWAGLNKGKRSVTVDLRAEPGRDLVRQLVGSCAPGTAVVVTNSAGQDWLSYDELRRYQADLIHVQVHGHSDGTPAVDYTVNAEMGFPLVTGPANHADPVNHVLPAWDIACGLYVATGVAAATRHRELTGEGCKLTIALSDVALAMAGNLGMLAEAEVTKVQRPRIGNYLYGSFARDFSSVDGRRFMVVALTRRHWRDLLTVTETQVAVSALEDALGVDFSREDDRYEYREALAGLFDRWFSRCTSAEVEAALSATALLWAPYRTFTDVVAHLGTSAGKNPIVEQIDQPGIGSYLSPGSPLVQDGRPVRARPAPLLGTDTYPVLTERLGLQREELSRLRSAGVLPEQ</sequence>
<protein>
    <submittedName>
        <fullName evidence="1">2-methylfumaryl-CoA isomerase</fullName>
    </submittedName>
</protein>
<dbReference type="InterPro" id="IPR023606">
    <property type="entry name" value="CoA-Trfase_III_dom_1_sf"/>
</dbReference>
<dbReference type="Proteomes" id="UP000535543">
    <property type="component" value="Unassembled WGS sequence"/>
</dbReference>
<dbReference type="InterPro" id="IPR044855">
    <property type="entry name" value="CoA-Trfase_III_dom3_sf"/>
</dbReference>
<reference evidence="1 2" key="1">
    <citation type="submission" date="2019-05" db="EMBL/GenBank/DDBJ databases">
        <authorList>
            <person name="Lee S.D."/>
        </authorList>
    </citation>
    <scope>NUCLEOTIDE SEQUENCE [LARGE SCALE GENOMIC DNA]</scope>
    <source>
        <strain evidence="1 2">YC2-7</strain>
    </source>
</reference>
<dbReference type="InterPro" id="IPR003673">
    <property type="entry name" value="CoA-Trfase_fam_III"/>
</dbReference>
<dbReference type="RefSeq" id="WP_169584575.1">
    <property type="nucleotide sequence ID" value="NZ_VCQU01000001.1"/>
</dbReference>
<gene>
    <name evidence="1" type="ORF">FGL95_02380</name>
</gene>
<dbReference type="SUPFAM" id="SSF89796">
    <property type="entry name" value="CoA-transferase family III (CaiB/BaiF)"/>
    <property type="match status" value="1"/>
</dbReference>
<name>A0A848KCW1_9NOCA</name>
<dbReference type="AlphaFoldDB" id="A0A848KCW1"/>
<comment type="caution">
    <text evidence="1">The sequence shown here is derived from an EMBL/GenBank/DDBJ whole genome shotgun (WGS) entry which is preliminary data.</text>
</comment>
<dbReference type="InterPro" id="IPR050509">
    <property type="entry name" value="CoA-transferase_III"/>
</dbReference>
<dbReference type="EMBL" id="VCQU01000001">
    <property type="protein sequence ID" value="NMN93887.1"/>
    <property type="molecule type" value="Genomic_DNA"/>
</dbReference>
<keyword evidence="1" id="KW-0413">Isomerase</keyword>
<organism evidence="1 2">
    <name type="scientific">Antrihabitans stalactiti</name>
    <dbReference type="NCBI Taxonomy" id="2584121"/>
    <lineage>
        <taxon>Bacteria</taxon>
        <taxon>Bacillati</taxon>
        <taxon>Actinomycetota</taxon>
        <taxon>Actinomycetes</taxon>
        <taxon>Mycobacteriales</taxon>
        <taxon>Nocardiaceae</taxon>
        <taxon>Antrihabitans</taxon>
    </lineage>
</organism>
<evidence type="ECO:0000313" key="2">
    <source>
        <dbReference type="Proteomes" id="UP000535543"/>
    </source>
</evidence>
<dbReference type="GO" id="GO:0016853">
    <property type="term" value="F:isomerase activity"/>
    <property type="evidence" value="ECO:0007669"/>
    <property type="project" value="UniProtKB-KW"/>
</dbReference>
<dbReference type="Gene3D" id="3.40.50.10540">
    <property type="entry name" value="Crotonobetainyl-coa:carnitine coa-transferase, domain 1"/>
    <property type="match status" value="1"/>
</dbReference>
<keyword evidence="2" id="KW-1185">Reference proteome</keyword>
<dbReference type="Gene3D" id="3.30.1540.10">
    <property type="entry name" value="formyl-coa transferase, domain 3"/>
    <property type="match status" value="1"/>
</dbReference>
<reference evidence="1 2" key="2">
    <citation type="submission" date="2020-06" db="EMBL/GenBank/DDBJ databases">
        <title>Antribacter stalactiti gen. nov., sp. nov., a new member of the family Nacardiaceae isolated from a cave.</title>
        <authorList>
            <person name="Kim I.S."/>
        </authorList>
    </citation>
    <scope>NUCLEOTIDE SEQUENCE [LARGE SCALE GENOMIC DNA]</scope>
    <source>
        <strain evidence="1 2">YC2-7</strain>
    </source>
</reference>
<dbReference type="PANTHER" id="PTHR48228:SF5">
    <property type="entry name" value="ALPHA-METHYLACYL-COA RACEMASE"/>
    <property type="match status" value="1"/>
</dbReference>
<evidence type="ECO:0000313" key="1">
    <source>
        <dbReference type="EMBL" id="NMN93887.1"/>
    </source>
</evidence>
<dbReference type="Pfam" id="PF02515">
    <property type="entry name" value="CoA_transf_3"/>
    <property type="match status" value="1"/>
</dbReference>